<dbReference type="AlphaFoldDB" id="A0A2N6CSJ5"/>
<keyword evidence="1" id="KW-0472">Membrane</keyword>
<organism evidence="2 3">
    <name type="scientific">Sedimenticola selenatireducens</name>
    <dbReference type="NCBI Taxonomy" id="191960"/>
    <lineage>
        <taxon>Bacteria</taxon>
        <taxon>Pseudomonadati</taxon>
        <taxon>Pseudomonadota</taxon>
        <taxon>Gammaproteobacteria</taxon>
        <taxon>Chromatiales</taxon>
        <taxon>Sedimenticolaceae</taxon>
        <taxon>Sedimenticola</taxon>
    </lineage>
</organism>
<evidence type="ECO:0000256" key="1">
    <source>
        <dbReference type="SAM" id="Phobius"/>
    </source>
</evidence>
<feature type="transmembrane region" description="Helical" evidence="1">
    <location>
        <begin position="20"/>
        <end position="39"/>
    </location>
</feature>
<feature type="transmembrane region" description="Helical" evidence="1">
    <location>
        <begin position="51"/>
        <end position="73"/>
    </location>
</feature>
<keyword evidence="1" id="KW-0812">Transmembrane</keyword>
<comment type="caution">
    <text evidence="2">The sequence shown here is derived from an EMBL/GenBank/DDBJ whole genome shotgun (WGS) entry which is preliminary data.</text>
</comment>
<dbReference type="Proteomes" id="UP000235015">
    <property type="component" value="Unassembled WGS sequence"/>
</dbReference>
<keyword evidence="1" id="KW-1133">Transmembrane helix</keyword>
<evidence type="ECO:0000313" key="2">
    <source>
        <dbReference type="EMBL" id="PLX60062.1"/>
    </source>
</evidence>
<name>A0A2N6CSJ5_9GAMM</name>
<dbReference type="STRING" id="1111735.GCA_000428045_00362"/>
<gene>
    <name evidence="2" type="ORF">C0630_17135</name>
</gene>
<evidence type="ECO:0000313" key="3">
    <source>
        <dbReference type="Proteomes" id="UP000235015"/>
    </source>
</evidence>
<keyword evidence="2" id="KW-0132">Cell division</keyword>
<proteinExistence type="predicted"/>
<dbReference type="GO" id="GO:0051301">
    <property type="term" value="P:cell division"/>
    <property type="evidence" value="ECO:0007669"/>
    <property type="project" value="UniProtKB-KW"/>
</dbReference>
<dbReference type="EMBL" id="PKUN01000028">
    <property type="protein sequence ID" value="PLX60062.1"/>
    <property type="molecule type" value="Genomic_DNA"/>
</dbReference>
<accession>A0A2N6CSJ5</accession>
<reference evidence="2 3" key="1">
    <citation type="submission" date="2017-11" db="EMBL/GenBank/DDBJ databases">
        <title>Genome-resolved metagenomics identifies genetic mobility, metabolic interactions, and unexpected diversity in perchlorate-reducing communities.</title>
        <authorList>
            <person name="Barnum T.P."/>
            <person name="Figueroa I.A."/>
            <person name="Carlstrom C.I."/>
            <person name="Lucas L.N."/>
            <person name="Engelbrektson A.L."/>
            <person name="Coates J.D."/>
        </authorList>
    </citation>
    <scope>NUCLEOTIDE SEQUENCE [LARGE SCALE GENOMIC DNA]</scope>
    <source>
        <strain evidence="2">BM301</strain>
    </source>
</reference>
<keyword evidence="2" id="KW-0131">Cell cycle</keyword>
<protein>
    <submittedName>
        <fullName evidence="2">Cell division protein BolA</fullName>
    </submittedName>
</protein>
<sequence length="124" mass="14011">MTICSQIKGYARNHERIADFSSLLAVALLFSTILIVIDYQASIFSWTQQSILLHGPAVILLLVLDVFLIIMLLNIGSTRLEGPGDNQSDRCFGTFRGRRHGGFNLGTAFRNWVQHIEQVNKKHR</sequence>
<dbReference type="RefSeq" id="WP_273440743.1">
    <property type="nucleotide sequence ID" value="NZ_PKUN01000028.1"/>
</dbReference>